<keyword evidence="3" id="KW-0238">DNA-binding</keyword>
<keyword evidence="2" id="KW-0805">Transcription regulation</keyword>
<proteinExistence type="inferred from homology"/>
<comment type="similarity">
    <text evidence="1">Belongs to the SorC transcriptional regulatory family.</text>
</comment>
<sequence>MSNINDERTRILVKVSMLYYLDGLSQIEISEKLGISRPQISRMLSAAKSEGIVQITIKNPFSEEQEYERALVEAFGIKNAVVIQATGEANLQSIRSQLGRASAALLDSVLKDKDIVGIMAGSGVSAVGEELNYFARKGLRFVPMVGGWGAEGARLHANTNTRLFGEALKSPYYQLNAPAIVGSAQARDVIAAEAEIAEVLQLARSATVAIVGIGQVSEEAAIVRSGNLQERSIAQMKAMGAVANMCTSFLDSEGKILACADEARMIGLSVQELRGIENVIAIAHGPEKVDAIRAVLRGRWVDTLVTDAETAKGVLELR</sequence>
<evidence type="ECO:0000313" key="7">
    <source>
        <dbReference type="Proteomes" id="UP000005387"/>
    </source>
</evidence>
<dbReference type="RefSeq" id="WP_006036960.1">
    <property type="nucleotide sequence ID" value="NZ_AEDD01000002.1"/>
</dbReference>
<dbReference type="AlphaFoldDB" id="E0I5M3"/>
<dbReference type="Gene3D" id="3.40.50.1360">
    <property type="match status" value="1"/>
</dbReference>
<dbReference type="OrthoDB" id="58802at2"/>
<evidence type="ECO:0000313" key="6">
    <source>
        <dbReference type="EMBL" id="EFM12265.1"/>
    </source>
</evidence>
<name>E0I5M3_9BACL</name>
<dbReference type="GO" id="GO:0030246">
    <property type="term" value="F:carbohydrate binding"/>
    <property type="evidence" value="ECO:0007669"/>
    <property type="project" value="InterPro"/>
</dbReference>
<dbReference type="STRING" id="717606.PaecuDRAFT_0945"/>
<dbReference type="Pfam" id="PF04198">
    <property type="entry name" value="Sugar-bind"/>
    <property type="match status" value="1"/>
</dbReference>
<dbReference type="EMBL" id="AEDD01000002">
    <property type="protein sequence ID" value="EFM12265.1"/>
    <property type="molecule type" value="Genomic_DNA"/>
</dbReference>
<dbReference type="Proteomes" id="UP000005387">
    <property type="component" value="Unassembled WGS sequence"/>
</dbReference>
<reference evidence="6 7" key="1">
    <citation type="submission" date="2010-07" db="EMBL/GenBank/DDBJ databases">
        <title>The draft genome of Paenibacillus curdlanolyticus YK9.</title>
        <authorList>
            <consortium name="US DOE Joint Genome Institute (JGI-PGF)"/>
            <person name="Lucas S."/>
            <person name="Copeland A."/>
            <person name="Lapidus A."/>
            <person name="Cheng J.-F."/>
            <person name="Bruce D."/>
            <person name="Goodwin L."/>
            <person name="Pitluck S."/>
            <person name="Land M.L."/>
            <person name="Hauser L."/>
            <person name="Chang Y.-J."/>
            <person name="Jeffries C."/>
            <person name="Anderson I.J."/>
            <person name="Johnson E."/>
            <person name="Loganathan U."/>
            <person name="Mulhopadhyay B."/>
            <person name="Kyrpides N."/>
            <person name="Woyke T.J."/>
        </authorList>
    </citation>
    <scope>NUCLEOTIDE SEQUENCE [LARGE SCALE GENOMIC DNA]</scope>
    <source>
        <strain evidence="6 7">YK9</strain>
    </source>
</reference>
<evidence type="ECO:0000256" key="1">
    <source>
        <dbReference type="ARBA" id="ARBA00010466"/>
    </source>
</evidence>
<feature type="domain" description="Sugar-binding" evidence="5">
    <location>
        <begin position="60"/>
        <end position="316"/>
    </location>
</feature>
<dbReference type="InterPro" id="IPR037171">
    <property type="entry name" value="NagB/RpiA_transferase-like"/>
</dbReference>
<evidence type="ECO:0000256" key="2">
    <source>
        <dbReference type="ARBA" id="ARBA00023015"/>
    </source>
</evidence>
<evidence type="ECO:0000256" key="4">
    <source>
        <dbReference type="ARBA" id="ARBA00023163"/>
    </source>
</evidence>
<protein>
    <submittedName>
        <fullName evidence="6">Transcriptional regulator, DeoR family</fullName>
    </submittedName>
</protein>
<gene>
    <name evidence="6" type="ORF">PaecuDRAFT_0945</name>
</gene>
<keyword evidence="7" id="KW-1185">Reference proteome</keyword>
<dbReference type="InterPro" id="IPR051054">
    <property type="entry name" value="SorC_transcr_regulators"/>
</dbReference>
<dbReference type="GO" id="GO:0003677">
    <property type="term" value="F:DNA binding"/>
    <property type="evidence" value="ECO:0007669"/>
    <property type="project" value="UniProtKB-KW"/>
</dbReference>
<dbReference type="InterPro" id="IPR007324">
    <property type="entry name" value="Sugar-bd_dom_put"/>
</dbReference>
<dbReference type="PANTHER" id="PTHR34294">
    <property type="entry name" value="TRANSCRIPTIONAL REGULATOR-RELATED"/>
    <property type="match status" value="1"/>
</dbReference>
<dbReference type="SUPFAM" id="SSF100950">
    <property type="entry name" value="NagB/RpiA/CoA transferase-like"/>
    <property type="match status" value="1"/>
</dbReference>
<evidence type="ECO:0000259" key="5">
    <source>
        <dbReference type="Pfam" id="PF04198"/>
    </source>
</evidence>
<keyword evidence="4" id="KW-0804">Transcription</keyword>
<dbReference type="PANTHER" id="PTHR34294:SF1">
    <property type="entry name" value="TRANSCRIPTIONAL REGULATOR LSRR"/>
    <property type="match status" value="1"/>
</dbReference>
<accession>E0I5M3</accession>
<dbReference type="eggNOG" id="COG2390">
    <property type="taxonomic scope" value="Bacteria"/>
</dbReference>
<evidence type="ECO:0000256" key="3">
    <source>
        <dbReference type="ARBA" id="ARBA00023125"/>
    </source>
</evidence>
<organism evidence="6 7">
    <name type="scientific">Paenibacillus curdlanolyticus YK9</name>
    <dbReference type="NCBI Taxonomy" id="717606"/>
    <lineage>
        <taxon>Bacteria</taxon>
        <taxon>Bacillati</taxon>
        <taxon>Bacillota</taxon>
        <taxon>Bacilli</taxon>
        <taxon>Bacillales</taxon>
        <taxon>Paenibacillaceae</taxon>
        <taxon>Paenibacillus</taxon>
    </lineage>
</organism>
<dbReference type="Gene3D" id="1.10.10.60">
    <property type="entry name" value="Homeodomain-like"/>
    <property type="match status" value="1"/>
</dbReference>